<gene>
    <name evidence="4 5" type="primary">LOC116221849</name>
</gene>
<keyword evidence="2" id="KW-0472">Membrane</keyword>
<dbReference type="RefSeq" id="XP_031429642.1">
    <property type="nucleotide sequence ID" value="XM_031573782.2"/>
</dbReference>
<evidence type="ECO:0000256" key="2">
    <source>
        <dbReference type="SAM" id="Phobius"/>
    </source>
</evidence>
<accession>A0A6P8G1R2</accession>
<evidence type="ECO:0000313" key="5">
    <source>
        <dbReference type="RefSeq" id="XP_031429642.1"/>
    </source>
</evidence>
<dbReference type="AlphaFoldDB" id="A0A6P8G1R2"/>
<dbReference type="GeneID" id="116221849"/>
<feature type="compositionally biased region" description="Acidic residues" evidence="1">
    <location>
        <begin position="137"/>
        <end position="147"/>
    </location>
</feature>
<reference evidence="4 5" key="1">
    <citation type="submission" date="2025-04" db="UniProtKB">
        <authorList>
            <consortium name="RefSeq"/>
        </authorList>
    </citation>
    <scope>IDENTIFICATION</scope>
</reference>
<evidence type="ECO:0000313" key="3">
    <source>
        <dbReference type="Proteomes" id="UP000515152"/>
    </source>
</evidence>
<protein>
    <submittedName>
        <fullName evidence="4 5">Uncharacterized protein LOC116221849 isoform X2</fullName>
    </submittedName>
</protein>
<organism evidence="3 4">
    <name type="scientific">Clupea harengus</name>
    <name type="common">Atlantic herring</name>
    <dbReference type="NCBI Taxonomy" id="7950"/>
    <lineage>
        <taxon>Eukaryota</taxon>
        <taxon>Metazoa</taxon>
        <taxon>Chordata</taxon>
        <taxon>Craniata</taxon>
        <taxon>Vertebrata</taxon>
        <taxon>Euteleostomi</taxon>
        <taxon>Actinopterygii</taxon>
        <taxon>Neopterygii</taxon>
        <taxon>Teleostei</taxon>
        <taxon>Clupei</taxon>
        <taxon>Clupeiformes</taxon>
        <taxon>Clupeoidei</taxon>
        <taxon>Clupeidae</taxon>
        <taxon>Clupea</taxon>
    </lineage>
</organism>
<feature type="region of interest" description="Disordered" evidence="1">
    <location>
        <begin position="173"/>
        <end position="197"/>
    </location>
</feature>
<keyword evidence="2" id="KW-0812">Transmembrane</keyword>
<keyword evidence="3" id="KW-1185">Reference proteome</keyword>
<dbReference type="Proteomes" id="UP000515152">
    <property type="component" value="Chromosome 9"/>
</dbReference>
<dbReference type="GO" id="GO:0016020">
    <property type="term" value="C:membrane"/>
    <property type="evidence" value="ECO:0007669"/>
    <property type="project" value="InterPro"/>
</dbReference>
<evidence type="ECO:0000313" key="4">
    <source>
        <dbReference type="RefSeq" id="XP_031429641.1"/>
    </source>
</evidence>
<keyword evidence="2" id="KW-1133">Transmembrane helix</keyword>
<feature type="region of interest" description="Disordered" evidence="1">
    <location>
        <begin position="130"/>
        <end position="154"/>
    </location>
</feature>
<dbReference type="InterPro" id="IPR008608">
    <property type="entry name" value="Ectropic_vir_integratn_site_2A"/>
</dbReference>
<proteinExistence type="predicted"/>
<name>A0A6P8G1R2_CLUHA</name>
<feature type="transmembrane region" description="Helical" evidence="2">
    <location>
        <begin position="50"/>
        <end position="73"/>
    </location>
</feature>
<sequence length="210" mass="21857">MTMAALNTTVISPFENSTTFSDLNTTDSTGAANSTQPTLGPIWGCIPAEVAFVVVASVGTLVVLLLASVLVLACQVCRLQRYQHAGRHTRSNVDLVSGSGYWGAGARAEGGGLVGPCDASVMLEEVKAQEELAGNREDEEDESEEGSEVVVTEDSRARAGITVAPVGELVALGEADTILPPPPPPPMPGSTSRDSCLEMGKDMEDMPLVV</sequence>
<evidence type="ECO:0000256" key="1">
    <source>
        <dbReference type="SAM" id="MobiDB-lite"/>
    </source>
</evidence>
<dbReference type="Pfam" id="PF05399">
    <property type="entry name" value="EVI2A"/>
    <property type="match status" value="1"/>
</dbReference>
<feature type="compositionally biased region" description="Pro residues" evidence="1">
    <location>
        <begin position="179"/>
        <end position="188"/>
    </location>
</feature>
<dbReference type="RefSeq" id="XP_031429641.1">
    <property type="nucleotide sequence ID" value="XM_031573781.2"/>
</dbReference>